<evidence type="ECO:0000313" key="9">
    <source>
        <dbReference type="EMBL" id="ERJ92113.1"/>
    </source>
</evidence>
<dbReference type="SUPFAM" id="SSF161098">
    <property type="entry name" value="MetI-like"/>
    <property type="match status" value="1"/>
</dbReference>
<feature type="transmembrane region" description="Helical" evidence="7">
    <location>
        <begin position="12"/>
        <end position="34"/>
    </location>
</feature>
<evidence type="ECO:0000313" key="10">
    <source>
        <dbReference type="Proteomes" id="UP000016649"/>
    </source>
</evidence>
<sequence>MISYKISKRIYAVAIYCFLLVGVFMVLAPLAVVVSSSLKNESEIFDFPFKLFPANPILNNFLQLRSSFPLYIWNSIKLTSIIVVLQLITASTGAYAFTKLKWKGRDFVFMTYLLSMMIPSQAIVIPQFLTIRIFNLYDTHLSLILLSAFTALGTFLMRQFFLTIPDTYIEAARIDGAKEAHIFFKVMLPMSKPVLATQTIFSFRFFWNDFFTPLIYITSPKLKTLPLGMTDFVREQYVYWGPQMAAAFISIIPVLIIFLMGQKYFIQGITSSGLKG</sequence>
<evidence type="ECO:0000256" key="4">
    <source>
        <dbReference type="ARBA" id="ARBA00022692"/>
    </source>
</evidence>
<dbReference type="CDD" id="cd06261">
    <property type="entry name" value="TM_PBP2"/>
    <property type="match status" value="1"/>
</dbReference>
<feature type="domain" description="ABC transmembrane type-1" evidence="8">
    <location>
        <begin position="72"/>
        <end position="261"/>
    </location>
</feature>
<evidence type="ECO:0000256" key="2">
    <source>
        <dbReference type="ARBA" id="ARBA00022448"/>
    </source>
</evidence>
<evidence type="ECO:0000256" key="6">
    <source>
        <dbReference type="ARBA" id="ARBA00023136"/>
    </source>
</evidence>
<feature type="transmembrane region" description="Helical" evidence="7">
    <location>
        <begin position="237"/>
        <end position="259"/>
    </location>
</feature>
<feature type="transmembrane region" description="Helical" evidence="7">
    <location>
        <begin position="141"/>
        <end position="161"/>
    </location>
</feature>
<dbReference type="Pfam" id="PF00528">
    <property type="entry name" value="BPD_transp_1"/>
    <property type="match status" value="1"/>
</dbReference>
<evidence type="ECO:0000256" key="5">
    <source>
        <dbReference type="ARBA" id="ARBA00022989"/>
    </source>
</evidence>
<dbReference type="EMBL" id="AWVH01000039">
    <property type="protein sequence ID" value="ERJ92113.1"/>
    <property type="molecule type" value="Genomic_DNA"/>
</dbReference>
<dbReference type="Gene3D" id="1.10.3720.10">
    <property type="entry name" value="MetI-like"/>
    <property type="match status" value="1"/>
</dbReference>
<name>A0ABN0NXM2_TRELE</name>
<feature type="transmembrane region" description="Helical" evidence="7">
    <location>
        <begin position="71"/>
        <end position="97"/>
    </location>
</feature>
<evidence type="ECO:0000256" key="3">
    <source>
        <dbReference type="ARBA" id="ARBA00022475"/>
    </source>
</evidence>
<reference evidence="9 10" key="1">
    <citation type="submission" date="2013-08" db="EMBL/GenBank/DDBJ databases">
        <authorList>
            <person name="Weinstock G."/>
            <person name="Sodergren E."/>
            <person name="Wylie T."/>
            <person name="Fulton L."/>
            <person name="Fulton R."/>
            <person name="Fronick C."/>
            <person name="O'Laughlin M."/>
            <person name="Godfrey J."/>
            <person name="Miner T."/>
            <person name="Herter B."/>
            <person name="Appelbaum E."/>
            <person name="Cordes M."/>
            <person name="Lek S."/>
            <person name="Wollam A."/>
            <person name="Pepin K.H."/>
            <person name="Palsikar V.B."/>
            <person name="Mitreva M."/>
            <person name="Wilson R.K."/>
        </authorList>
    </citation>
    <scope>NUCLEOTIDE SEQUENCE [LARGE SCALE GENOMIC DNA]</scope>
    <source>
        <strain evidence="9 10">ATCC 700332</strain>
    </source>
</reference>
<keyword evidence="10" id="KW-1185">Reference proteome</keyword>
<keyword evidence="5 7" id="KW-1133">Transmembrane helix</keyword>
<evidence type="ECO:0000259" key="8">
    <source>
        <dbReference type="PROSITE" id="PS50928"/>
    </source>
</evidence>
<dbReference type="PROSITE" id="PS50928">
    <property type="entry name" value="ABC_TM1"/>
    <property type="match status" value="1"/>
</dbReference>
<organism evidence="9 10">
    <name type="scientific">Treponema lecithinolyticum ATCC 700332</name>
    <dbReference type="NCBI Taxonomy" id="1321815"/>
    <lineage>
        <taxon>Bacteria</taxon>
        <taxon>Pseudomonadati</taxon>
        <taxon>Spirochaetota</taxon>
        <taxon>Spirochaetia</taxon>
        <taxon>Spirochaetales</taxon>
        <taxon>Treponemataceae</taxon>
        <taxon>Treponema</taxon>
    </lineage>
</organism>
<dbReference type="Proteomes" id="UP000016649">
    <property type="component" value="Unassembled WGS sequence"/>
</dbReference>
<comment type="similarity">
    <text evidence="7">Belongs to the binding-protein-dependent transport system permease family.</text>
</comment>
<comment type="caution">
    <text evidence="9">The sequence shown here is derived from an EMBL/GenBank/DDBJ whole genome shotgun (WGS) entry which is preliminary data.</text>
</comment>
<dbReference type="InterPro" id="IPR000515">
    <property type="entry name" value="MetI-like"/>
</dbReference>
<dbReference type="PANTHER" id="PTHR43744">
    <property type="entry name" value="ABC TRANSPORTER PERMEASE PROTEIN MG189-RELATED-RELATED"/>
    <property type="match status" value="1"/>
</dbReference>
<evidence type="ECO:0000256" key="1">
    <source>
        <dbReference type="ARBA" id="ARBA00004651"/>
    </source>
</evidence>
<keyword evidence="6 7" id="KW-0472">Membrane</keyword>
<comment type="subcellular location">
    <subcellularLocation>
        <location evidence="1 7">Cell membrane</location>
        <topology evidence="1 7">Multi-pass membrane protein</topology>
    </subcellularLocation>
</comment>
<proteinExistence type="inferred from homology"/>
<protein>
    <submittedName>
        <fullName evidence="9">ABC transporter, permease protein</fullName>
    </submittedName>
</protein>
<feature type="transmembrane region" description="Helical" evidence="7">
    <location>
        <begin position="109"/>
        <end position="129"/>
    </location>
</feature>
<feature type="transmembrane region" description="Helical" evidence="7">
    <location>
        <begin position="194"/>
        <end position="217"/>
    </location>
</feature>
<keyword evidence="2 7" id="KW-0813">Transport</keyword>
<keyword evidence="3" id="KW-1003">Cell membrane</keyword>
<dbReference type="PANTHER" id="PTHR43744:SF12">
    <property type="entry name" value="ABC TRANSPORTER PERMEASE PROTEIN MG189-RELATED"/>
    <property type="match status" value="1"/>
</dbReference>
<dbReference type="InterPro" id="IPR035906">
    <property type="entry name" value="MetI-like_sf"/>
</dbReference>
<gene>
    <name evidence="9" type="ORF">HMPREF9193_01774</name>
</gene>
<accession>A0ABN0NXM2</accession>
<evidence type="ECO:0000256" key="7">
    <source>
        <dbReference type="RuleBase" id="RU363032"/>
    </source>
</evidence>
<keyword evidence="4 7" id="KW-0812">Transmembrane</keyword>